<protein>
    <submittedName>
        <fullName evidence="1">Uncharacterized protein</fullName>
    </submittedName>
</protein>
<accession>A0ABQ4MEL9</accession>
<comment type="caution">
    <text evidence="1">The sequence shown here is derived from an EMBL/GenBank/DDBJ whole genome shotgun (WGS) entry which is preliminary data.</text>
</comment>
<organism evidence="1 2">
    <name type="scientific">Paenibacillus vini</name>
    <dbReference type="NCBI Taxonomy" id="1476024"/>
    <lineage>
        <taxon>Bacteria</taxon>
        <taxon>Bacillati</taxon>
        <taxon>Bacillota</taxon>
        <taxon>Bacilli</taxon>
        <taxon>Bacillales</taxon>
        <taxon>Paenibacillaceae</taxon>
        <taxon>Paenibacillus</taxon>
    </lineage>
</organism>
<keyword evidence="2" id="KW-1185">Reference proteome</keyword>
<sequence length="81" mass="8967">MAGFFCIAAACGYNLERDSGITFVPVHIFLKYINALKSGVSKGRVKDYEGGYGRDNDVDADFSSGWSFTCRGREFAAKRRV</sequence>
<evidence type="ECO:0000313" key="2">
    <source>
        <dbReference type="Proteomes" id="UP000679992"/>
    </source>
</evidence>
<name>A0ABQ4MEL9_9BACL</name>
<reference evidence="1 2" key="1">
    <citation type="submission" date="2021-03" db="EMBL/GenBank/DDBJ databases">
        <title>Antimicrobial resistance genes in bacteria isolated from Japanese honey, and their potential for conferring macrolide and lincosamide resistance in the American foulbrood pathogen Paenibacillus larvae.</title>
        <authorList>
            <person name="Okamoto M."/>
            <person name="Kumagai M."/>
            <person name="Kanamori H."/>
            <person name="Takamatsu D."/>
        </authorList>
    </citation>
    <scope>NUCLEOTIDE SEQUENCE [LARGE SCALE GENOMIC DNA]</scope>
    <source>
        <strain evidence="1 2">J42TS3</strain>
    </source>
</reference>
<dbReference type="Proteomes" id="UP000679992">
    <property type="component" value="Unassembled WGS sequence"/>
</dbReference>
<dbReference type="EMBL" id="BOSL01000010">
    <property type="protein sequence ID" value="GIP54117.1"/>
    <property type="molecule type" value="Genomic_DNA"/>
</dbReference>
<proteinExistence type="predicted"/>
<gene>
    <name evidence="1" type="ORF">J42TS3_31520</name>
</gene>
<evidence type="ECO:0000313" key="1">
    <source>
        <dbReference type="EMBL" id="GIP54117.1"/>
    </source>
</evidence>